<dbReference type="PANTHER" id="PTHR10395:SF7">
    <property type="entry name" value="5-HYDROXYISOURATE HYDROLASE"/>
    <property type="match status" value="1"/>
</dbReference>
<keyword evidence="5 7" id="KW-0659">Purine metabolism</keyword>
<evidence type="ECO:0000256" key="7">
    <source>
        <dbReference type="RuleBase" id="RU361270"/>
    </source>
</evidence>
<feature type="chain" id="PRO_5046662012" description="5-hydroxyisourate hydrolase" evidence="8">
    <location>
        <begin position="20"/>
        <end position="135"/>
    </location>
</feature>
<evidence type="ECO:0000256" key="1">
    <source>
        <dbReference type="ARBA" id="ARBA00001043"/>
    </source>
</evidence>
<comment type="catalytic activity">
    <reaction evidence="1 7">
        <text>5-hydroxyisourate + H2O = 5-hydroxy-2-oxo-4-ureido-2,5-dihydro-1H-imidazole-5-carboxylate + H(+)</text>
        <dbReference type="Rhea" id="RHEA:23736"/>
        <dbReference type="ChEBI" id="CHEBI:15377"/>
        <dbReference type="ChEBI" id="CHEBI:15378"/>
        <dbReference type="ChEBI" id="CHEBI:18072"/>
        <dbReference type="ChEBI" id="CHEBI:58639"/>
        <dbReference type="EC" id="3.5.2.17"/>
    </reaction>
</comment>
<dbReference type="PRINTS" id="PR00189">
    <property type="entry name" value="TRNSTHYRETIN"/>
</dbReference>
<evidence type="ECO:0000313" key="11">
    <source>
        <dbReference type="Proteomes" id="UP001200145"/>
    </source>
</evidence>
<dbReference type="Gene3D" id="2.60.40.180">
    <property type="entry name" value="Transthyretin/hydroxyisourate hydrolase domain"/>
    <property type="match status" value="1"/>
</dbReference>
<dbReference type="NCBIfam" id="TIGR02962">
    <property type="entry name" value="hdxy_isourate"/>
    <property type="match status" value="1"/>
</dbReference>
<feature type="domain" description="Transthyretin/hydroxyisourate hydrolase" evidence="9">
    <location>
        <begin position="21"/>
        <end position="135"/>
    </location>
</feature>
<dbReference type="CDD" id="cd05822">
    <property type="entry name" value="TLP_HIUase"/>
    <property type="match status" value="1"/>
</dbReference>
<dbReference type="InterPro" id="IPR023418">
    <property type="entry name" value="Thyroxine_BS"/>
</dbReference>
<keyword evidence="8" id="KW-0732">Signal</keyword>
<dbReference type="InterPro" id="IPR036817">
    <property type="entry name" value="Transthyretin/HIU_hydrolase_sf"/>
</dbReference>
<comment type="subunit">
    <text evidence="4 7">Homotetramer.</text>
</comment>
<dbReference type="RefSeq" id="WP_234864206.1">
    <property type="nucleotide sequence ID" value="NZ_JAKEVY010000001.1"/>
</dbReference>
<comment type="caution">
    <text evidence="10">The sequence shown here is derived from an EMBL/GenBank/DDBJ whole genome shotgun (WGS) entry which is preliminary data.</text>
</comment>
<evidence type="ECO:0000313" key="10">
    <source>
        <dbReference type="EMBL" id="MCF1713678.1"/>
    </source>
</evidence>
<evidence type="ECO:0000256" key="5">
    <source>
        <dbReference type="ARBA" id="ARBA00022631"/>
    </source>
</evidence>
<evidence type="ECO:0000256" key="3">
    <source>
        <dbReference type="ARBA" id="ARBA00009850"/>
    </source>
</evidence>
<reference evidence="10 11" key="1">
    <citation type="submission" date="2022-01" db="EMBL/GenBank/DDBJ databases">
        <title>Flavihumibacter sp. nov., isolated from sediment of a river.</title>
        <authorList>
            <person name="Liu H."/>
        </authorList>
    </citation>
    <scope>NUCLEOTIDE SEQUENCE [LARGE SCALE GENOMIC DNA]</scope>
    <source>
        <strain evidence="10 11">RY-1</strain>
    </source>
</reference>
<dbReference type="Proteomes" id="UP001200145">
    <property type="component" value="Unassembled WGS sequence"/>
</dbReference>
<evidence type="ECO:0000256" key="8">
    <source>
        <dbReference type="SAM" id="SignalP"/>
    </source>
</evidence>
<accession>A0ABS9BF30</accession>
<keyword evidence="6 7" id="KW-0378">Hydrolase</keyword>
<dbReference type="InterPro" id="IPR023416">
    <property type="entry name" value="Transthyretin/HIU_hydrolase_d"/>
</dbReference>
<dbReference type="PROSITE" id="PS00768">
    <property type="entry name" value="TRANSTHYRETIN_1"/>
    <property type="match status" value="1"/>
</dbReference>
<feature type="signal peptide" evidence="8">
    <location>
        <begin position="1"/>
        <end position="19"/>
    </location>
</feature>
<dbReference type="InterPro" id="IPR014306">
    <property type="entry name" value="Hydroxyisourate_hydrolase"/>
</dbReference>
<sequence length="135" mass="15130">MKSVLLAVCFACFSMVCFSQSNNYQLSSHILDIAKGAPAAGVPIRLEKMDPAGKSWLVVDQKITDKNGRVGDFLPEGKSNTGIYKLVFLTSDYFKKQQLESFYPFVEIVFEIKDNSHYHVPITLSAFGYSTYRGN</sequence>
<comment type="function">
    <text evidence="2">Catalyzes the hydrolysis of 5-hydroxyisourate (HIU) to 2-oxo-4-hydroxy-4-carboxy-5-ureidoimidazoline (OHCU).</text>
</comment>
<dbReference type="GO" id="GO:0033971">
    <property type="term" value="F:hydroxyisourate hydrolase activity"/>
    <property type="evidence" value="ECO:0007669"/>
    <property type="project" value="UniProtKB-EC"/>
</dbReference>
<gene>
    <name evidence="10" type="primary">uraH</name>
    <name evidence="10" type="ORF">L0U88_03420</name>
</gene>
<comment type="similarity">
    <text evidence="3 7">Belongs to the transthyretin family. 5-hydroxyisourate hydrolase subfamily.</text>
</comment>
<name>A0ABS9BF30_9BACT</name>
<dbReference type="SUPFAM" id="SSF49472">
    <property type="entry name" value="Transthyretin (synonym: prealbumin)"/>
    <property type="match status" value="1"/>
</dbReference>
<keyword evidence="11" id="KW-1185">Reference proteome</keyword>
<evidence type="ECO:0000256" key="6">
    <source>
        <dbReference type="ARBA" id="ARBA00022801"/>
    </source>
</evidence>
<evidence type="ECO:0000256" key="2">
    <source>
        <dbReference type="ARBA" id="ARBA00002704"/>
    </source>
</evidence>
<organism evidence="10 11">
    <name type="scientific">Flavihumibacter fluminis</name>
    <dbReference type="NCBI Taxonomy" id="2909236"/>
    <lineage>
        <taxon>Bacteria</taxon>
        <taxon>Pseudomonadati</taxon>
        <taxon>Bacteroidota</taxon>
        <taxon>Chitinophagia</taxon>
        <taxon>Chitinophagales</taxon>
        <taxon>Chitinophagaceae</taxon>
        <taxon>Flavihumibacter</taxon>
    </lineage>
</organism>
<evidence type="ECO:0000256" key="4">
    <source>
        <dbReference type="ARBA" id="ARBA00011881"/>
    </source>
</evidence>
<dbReference type="Pfam" id="PF00576">
    <property type="entry name" value="Transthyretin"/>
    <property type="match status" value="1"/>
</dbReference>
<proteinExistence type="inferred from homology"/>
<evidence type="ECO:0000259" key="9">
    <source>
        <dbReference type="SMART" id="SM00095"/>
    </source>
</evidence>
<dbReference type="EMBL" id="JAKEVY010000001">
    <property type="protein sequence ID" value="MCF1713678.1"/>
    <property type="molecule type" value="Genomic_DNA"/>
</dbReference>
<protein>
    <recommendedName>
        <fullName evidence="7">5-hydroxyisourate hydrolase</fullName>
        <shortName evidence="7">HIU hydrolase</shortName>
        <shortName evidence="7">HIUHase</shortName>
        <ecNumber evidence="7">3.5.2.17</ecNumber>
    </recommendedName>
</protein>
<dbReference type="InterPro" id="IPR000895">
    <property type="entry name" value="Transthyretin/HIU_hydrolase"/>
</dbReference>
<dbReference type="SMART" id="SM00095">
    <property type="entry name" value="TR_THY"/>
    <property type="match status" value="1"/>
</dbReference>
<dbReference type="PANTHER" id="PTHR10395">
    <property type="entry name" value="URICASE AND TRANSTHYRETIN-RELATED"/>
    <property type="match status" value="1"/>
</dbReference>
<dbReference type="EC" id="3.5.2.17" evidence="7"/>